<evidence type="ECO:0000313" key="4">
    <source>
        <dbReference type="WBParaSite" id="SCUD_0000564101-mRNA-1"/>
    </source>
</evidence>
<reference evidence="4" key="1">
    <citation type="submission" date="2016-06" db="UniProtKB">
        <authorList>
            <consortium name="WormBaseParasite"/>
        </authorList>
    </citation>
    <scope>IDENTIFICATION</scope>
</reference>
<keyword evidence="3" id="KW-1185">Reference proteome</keyword>
<keyword evidence="1" id="KW-1133">Transmembrane helix</keyword>
<evidence type="ECO:0000313" key="3">
    <source>
        <dbReference type="Proteomes" id="UP000279833"/>
    </source>
</evidence>
<dbReference type="AlphaFoldDB" id="A0A183JSF1"/>
<organism evidence="4">
    <name type="scientific">Schistosoma curassoni</name>
    <dbReference type="NCBI Taxonomy" id="6186"/>
    <lineage>
        <taxon>Eukaryota</taxon>
        <taxon>Metazoa</taxon>
        <taxon>Spiralia</taxon>
        <taxon>Lophotrochozoa</taxon>
        <taxon>Platyhelminthes</taxon>
        <taxon>Trematoda</taxon>
        <taxon>Digenea</taxon>
        <taxon>Strigeidida</taxon>
        <taxon>Schistosomatoidea</taxon>
        <taxon>Schistosomatidae</taxon>
        <taxon>Schistosoma</taxon>
    </lineage>
</organism>
<sequence>MRSASTSKTYRTIYLLLQVFTYYLLFCFFPFSIFVDISGSVGEMASFAAVNNATDGHNQSNVLNPVVAFCPTCHSGLVLRQKRSALRPLTTSSNISNNPGLVLMLSYSCMITSKSVFTYHTSYILFCFNKDTPPYMLMCSKSYYIILDTKVTTFSSVNGLCVRKN</sequence>
<keyword evidence="1" id="KW-0472">Membrane</keyword>
<gene>
    <name evidence="2" type="ORF">SCUD_LOCUS5640</name>
</gene>
<accession>A0A183JSF1</accession>
<evidence type="ECO:0000256" key="1">
    <source>
        <dbReference type="SAM" id="Phobius"/>
    </source>
</evidence>
<dbReference type="WBParaSite" id="SCUD_0000564101-mRNA-1">
    <property type="protein sequence ID" value="SCUD_0000564101-mRNA-1"/>
    <property type="gene ID" value="SCUD_0000564101"/>
</dbReference>
<keyword evidence="1" id="KW-0812">Transmembrane</keyword>
<name>A0A183JSF1_9TREM</name>
<evidence type="ECO:0000313" key="2">
    <source>
        <dbReference type="EMBL" id="VDO97218.1"/>
    </source>
</evidence>
<protein>
    <submittedName>
        <fullName evidence="4">LITAF domain-containing protein</fullName>
    </submittedName>
</protein>
<proteinExistence type="predicted"/>
<feature type="transmembrane region" description="Helical" evidence="1">
    <location>
        <begin position="12"/>
        <end position="35"/>
    </location>
</feature>
<reference evidence="2 3" key="2">
    <citation type="submission" date="2018-11" db="EMBL/GenBank/DDBJ databases">
        <authorList>
            <consortium name="Pathogen Informatics"/>
        </authorList>
    </citation>
    <scope>NUCLEOTIDE SEQUENCE [LARGE SCALE GENOMIC DNA]</scope>
    <source>
        <strain evidence="2">Dakar</strain>
        <strain evidence="3">Dakar, Senegal</strain>
    </source>
</reference>
<dbReference type="EMBL" id="UZAK01009691">
    <property type="protein sequence ID" value="VDO97218.1"/>
    <property type="molecule type" value="Genomic_DNA"/>
</dbReference>
<dbReference type="Proteomes" id="UP000279833">
    <property type="component" value="Unassembled WGS sequence"/>
</dbReference>
<dbReference type="STRING" id="6186.A0A183JSF1"/>